<keyword evidence="3" id="KW-1185">Reference proteome</keyword>
<dbReference type="InterPro" id="IPR052961">
    <property type="entry name" value="Oxido-Kinase-like_Enzymes"/>
</dbReference>
<comment type="caution">
    <text evidence="2">The sequence shown here is derived from an EMBL/GenBank/DDBJ whole genome shotgun (WGS) entry which is preliminary data.</text>
</comment>
<dbReference type="Gene3D" id="3.90.1200.10">
    <property type="match status" value="1"/>
</dbReference>
<dbReference type="AlphaFoldDB" id="A0AAN5D9X1"/>
<dbReference type="Pfam" id="PF07914">
    <property type="entry name" value="DUF1679"/>
    <property type="match status" value="1"/>
</dbReference>
<name>A0AAN5D9X1_9BILA</name>
<dbReference type="Proteomes" id="UP001328107">
    <property type="component" value="Unassembled WGS sequence"/>
</dbReference>
<sequence length="368" mass="43058">LSPLPFFFHCAPKMLEKYKDEVIRLISIAGFDLAASNQFENIRSQGCISSLFRVRLNNDSTIVVKLTEKDNSQICSELHNREIEFYRWLNDENERENSMANLKCPKYYGGYECVDKIGIILMEDFSSRLCRDLSDIKGFDVQTVFKVVRELAGIQCLHLSSNHELKNKLDRFDYSSSVRNCLPKLDRMDGISIEMRRKLNEWIEPVTLFKIQTNLPQDIQGISPTLIHCDLWVDNLLFCRDDIDIDLLSIIDWQCFKIGNPLLDVASLLGLCMTTEERREYTKEVMRVYVEEIEKRKEHFKRPFHITLHKANLLLFHAFRWPCVQLMTAVVTMSDEEREENGEEYEVFTARLTELMKDTLTLENGAEE</sequence>
<dbReference type="InterPro" id="IPR015897">
    <property type="entry name" value="CHK_kinase-like"/>
</dbReference>
<evidence type="ECO:0000313" key="3">
    <source>
        <dbReference type="Proteomes" id="UP001328107"/>
    </source>
</evidence>
<feature type="domain" description="CHK kinase-like" evidence="1">
    <location>
        <begin position="120"/>
        <end position="302"/>
    </location>
</feature>
<dbReference type="InterPro" id="IPR011009">
    <property type="entry name" value="Kinase-like_dom_sf"/>
</dbReference>
<protein>
    <recommendedName>
        <fullName evidence="1">CHK kinase-like domain-containing protein</fullName>
    </recommendedName>
</protein>
<feature type="non-terminal residue" evidence="2">
    <location>
        <position position="1"/>
    </location>
</feature>
<evidence type="ECO:0000313" key="2">
    <source>
        <dbReference type="EMBL" id="GMR59568.1"/>
    </source>
</evidence>
<dbReference type="SMART" id="SM00587">
    <property type="entry name" value="CHK"/>
    <property type="match status" value="1"/>
</dbReference>
<dbReference type="PANTHER" id="PTHR23020">
    <property type="entry name" value="UNCHARACTERIZED NUCLEAR HORMONE RECEPTOR-RELATED"/>
    <property type="match status" value="1"/>
</dbReference>
<gene>
    <name evidence="2" type="ORF">PMAYCL1PPCAC_29763</name>
</gene>
<organism evidence="2 3">
    <name type="scientific">Pristionchus mayeri</name>
    <dbReference type="NCBI Taxonomy" id="1317129"/>
    <lineage>
        <taxon>Eukaryota</taxon>
        <taxon>Metazoa</taxon>
        <taxon>Ecdysozoa</taxon>
        <taxon>Nematoda</taxon>
        <taxon>Chromadorea</taxon>
        <taxon>Rhabditida</taxon>
        <taxon>Rhabditina</taxon>
        <taxon>Diplogasteromorpha</taxon>
        <taxon>Diplogasteroidea</taxon>
        <taxon>Neodiplogasteridae</taxon>
        <taxon>Pristionchus</taxon>
    </lineage>
</organism>
<dbReference type="PANTHER" id="PTHR23020:SF20">
    <property type="entry name" value="CHK KINASE-LIKE DOMAIN-CONTAINING PROTEIN"/>
    <property type="match status" value="1"/>
</dbReference>
<accession>A0AAN5D9X1</accession>
<dbReference type="InterPro" id="IPR012877">
    <property type="entry name" value="Dhs-27"/>
</dbReference>
<reference evidence="3" key="1">
    <citation type="submission" date="2022-10" db="EMBL/GenBank/DDBJ databases">
        <title>Genome assembly of Pristionchus species.</title>
        <authorList>
            <person name="Yoshida K."/>
            <person name="Sommer R.J."/>
        </authorList>
    </citation>
    <scope>NUCLEOTIDE SEQUENCE [LARGE SCALE GENOMIC DNA]</scope>
    <source>
        <strain evidence="3">RS5460</strain>
    </source>
</reference>
<dbReference type="EMBL" id="BTRK01000006">
    <property type="protein sequence ID" value="GMR59568.1"/>
    <property type="molecule type" value="Genomic_DNA"/>
</dbReference>
<dbReference type="SUPFAM" id="SSF56112">
    <property type="entry name" value="Protein kinase-like (PK-like)"/>
    <property type="match status" value="1"/>
</dbReference>
<proteinExistence type="predicted"/>
<evidence type="ECO:0000259" key="1">
    <source>
        <dbReference type="SMART" id="SM00587"/>
    </source>
</evidence>